<keyword evidence="2" id="KW-0719">Serine esterase</keyword>
<sequence>MKWLDSVVLWSLWAAGLVRQPTRTVRVSGGLLRGSVASDGTHHLYLAIPYATVHPAKRFQAADPEPSWDGVYEAVNENIRCPQRQGKTFVMGQENCLILNVFTPIDADSSSKLPVMVFIHGGGFYDGSSSRHLYGPQSLVTKGVILVTINYRLNIQGFACLGLREAPGNAGLKDQVAALKWVRRNIRAFGGDSDNVTIFGESAGAASVSFHVLSRMSRGYFHKAIMQSGSALSPWALQYRPVYMASLLAKAMGEKAEEAKELYETFMGKSDAELIVTRVPRKEGNVILSECLYVPCAEQRIDGVEPFLTDIPHNIYTNGDYNKVPMIIGFNTQEGYLFSSMENDTTISKIDIEKSLPKDLTFPTQEERIDVASRLQKLYFGDKRISKDTLLELSKFQGEAFFSHSVIEETENVLKTNDKPVYSYIFNYDGRRNLAKYLSGGPYKSAPGATHADELFYLFNQGVVPSLFENRMIDTMTTLWTNFAKFGDPTPELTELLPMKWHPTNVTNPHALLIDEELSTAPLRQSETLKFWRSIYSKYRRKSW</sequence>
<dbReference type="InterPro" id="IPR019826">
    <property type="entry name" value="Carboxylesterase_B_AS"/>
</dbReference>
<dbReference type="EMBL" id="OW152826">
    <property type="protein sequence ID" value="CAH2042747.1"/>
    <property type="molecule type" value="Genomic_DNA"/>
</dbReference>
<evidence type="ECO:0000256" key="6">
    <source>
        <dbReference type="RuleBase" id="RU361235"/>
    </source>
</evidence>
<dbReference type="InterPro" id="IPR002018">
    <property type="entry name" value="CarbesteraseB"/>
</dbReference>
<keyword evidence="6" id="KW-0732">Signal</keyword>
<feature type="signal peptide" evidence="6">
    <location>
        <begin position="1"/>
        <end position="19"/>
    </location>
</feature>
<gene>
    <name evidence="8" type="ORF">IPOD504_LOCUS4062</name>
</gene>
<keyword evidence="9" id="KW-1185">Reference proteome</keyword>
<proteinExistence type="inferred from homology"/>
<dbReference type="PROSITE" id="PS00122">
    <property type="entry name" value="CARBOXYLESTERASE_B_1"/>
    <property type="match status" value="1"/>
</dbReference>
<evidence type="ECO:0000256" key="5">
    <source>
        <dbReference type="ARBA" id="ARBA00023180"/>
    </source>
</evidence>
<keyword evidence="4" id="KW-1015">Disulfide bond</keyword>
<dbReference type="SUPFAM" id="SSF53474">
    <property type="entry name" value="alpha/beta-Hydrolases"/>
    <property type="match status" value="1"/>
</dbReference>
<feature type="chain" id="PRO_5045005161" description="Carboxylic ester hydrolase" evidence="6">
    <location>
        <begin position="20"/>
        <end position="544"/>
    </location>
</feature>
<feature type="non-terminal residue" evidence="8">
    <location>
        <position position="1"/>
    </location>
</feature>
<reference evidence="8" key="1">
    <citation type="submission" date="2022-03" db="EMBL/GenBank/DDBJ databases">
        <authorList>
            <person name="Martin H S."/>
        </authorList>
    </citation>
    <scope>NUCLEOTIDE SEQUENCE</scope>
</reference>
<evidence type="ECO:0000259" key="7">
    <source>
        <dbReference type="Pfam" id="PF00135"/>
    </source>
</evidence>
<accession>A0ABN8HX73</accession>
<comment type="similarity">
    <text evidence="1 6">Belongs to the type-B carboxylesterase/lipase family.</text>
</comment>
<evidence type="ECO:0000256" key="2">
    <source>
        <dbReference type="ARBA" id="ARBA00022487"/>
    </source>
</evidence>
<evidence type="ECO:0000256" key="1">
    <source>
        <dbReference type="ARBA" id="ARBA00005964"/>
    </source>
</evidence>
<feature type="domain" description="Carboxylesterase type B" evidence="7">
    <location>
        <begin position="23"/>
        <end position="532"/>
    </location>
</feature>
<dbReference type="PANTHER" id="PTHR11559">
    <property type="entry name" value="CARBOXYLESTERASE"/>
    <property type="match status" value="1"/>
</dbReference>
<dbReference type="Proteomes" id="UP000837857">
    <property type="component" value="Chromosome 14"/>
</dbReference>
<keyword evidence="5" id="KW-0325">Glycoprotein</keyword>
<dbReference type="Pfam" id="PF00135">
    <property type="entry name" value="COesterase"/>
    <property type="match status" value="1"/>
</dbReference>
<evidence type="ECO:0000256" key="4">
    <source>
        <dbReference type="ARBA" id="ARBA00023157"/>
    </source>
</evidence>
<dbReference type="EC" id="3.1.1.-" evidence="6"/>
<organism evidence="8 9">
    <name type="scientific">Iphiclides podalirius</name>
    <name type="common">scarce swallowtail</name>
    <dbReference type="NCBI Taxonomy" id="110791"/>
    <lineage>
        <taxon>Eukaryota</taxon>
        <taxon>Metazoa</taxon>
        <taxon>Ecdysozoa</taxon>
        <taxon>Arthropoda</taxon>
        <taxon>Hexapoda</taxon>
        <taxon>Insecta</taxon>
        <taxon>Pterygota</taxon>
        <taxon>Neoptera</taxon>
        <taxon>Endopterygota</taxon>
        <taxon>Lepidoptera</taxon>
        <taxon>Glossata</taxon>
        <taxon>Ditrysia</taxon>
        <taxon>Papilionoidea</taxon>
        <taxon>Papilionidae</taxon>
        <taxon>Papilioninae</taxon>
        <taxon>Iphiclides</taxon>
    </lineage>
</organism>
<dbReference type="InterPro" id="IPR029058">
    <property type="entry name" value="AB_hydrolase_fold"/>
</dbReference>
<evidence type="ECO:0000313" key="8">
    <source>
        <dbReference type="EMBL" id="CAH2042747.1"/>
    </source>
</evidence>
<evidence type="ECO:0000313" key="9">
    <source>
        <dbReference type="Proteomes" id="UP000837857"/>
    </source>
</evidence>
<name>A0ABN8HX73_9NEOP</name>
<dbReference type="InterPro" id="IPR050309">
    <property type="entry name" value="Type-B_Carboxylest/Lipase"/>
</dbReference>
<keyword evidence="3 6" id="KW-0378">Hydrolase</keyword>
<evidence type="ECO:0000256" key="3">
    <source>
        <dbReference type="ARBA" id="ARBA00022801"/>
    </source>
</evidence>
<dbReference type="Gene3D" id="3.40.50.1820">
    <property type="entry name" value="alpha/beta hydrolase"/>
    <property type="match status" value="1"/>
</dbReference>
<protein>
    <recommendedName>
        <fullName evidence="6">Carboxylic ester hydrolase</fullName>
        <ecNumber evidence="6">3.1.1.-</ecNumber>
    </recommendedName>
</protein>